<dbReference type="Proteomes" id="UP000032142">
    <property type="component" value="Unassembled WGS sequence"/>
</dbReference>
<keyword evidence="2" id="KW-1185">Reference proteome</keyword>
<reference evidence="2" key="1">
    <citation type="submission" date="2014-09" db="EMBL/GenBank/DDBJ databases">
        <authorList>
            <person name="Mudge J."/>
            <person name="Ramaraj T."/>
            <person name="Lindquist I.E."/>
            <person name="Bharti A.K."/>
            <person name="Sundararajan A."/>
            <person name="Cameron C.T."/>
            <person name="Woodward J.E."/>
            <person name="May G.D."/>
            <person name="Brubaker C."/>
            <person name="Broadhvest J."/>
            <person name="Wilkins T.A."/>
        </authorList>
    </citation>
    <scope>NUCLEOTIDE SEQUENCE</scope>
    <source>
        <strain evidence="2">cv. AKA8401</strain>
    </source>
</reference>
<accession>A0A0B0MX77</accession>
<comment type="caution">
    <text evidence="1">The sequence shown here is derived from an EMBL/GenBank/DDBJ whole genome shotgun (WGS) entry which is preliminary data.</text>
</comment>
<evidence type="ECO:0000313" key="1">
    <source>
        <dbReference type="EMBL" id="KHG04109.1"/>
    </source>
</evidence>
<dbReference type="EMBL" id="JRRC01405545">
    <property type="protein sequence ID" value="KHG04109.1"/>
    <property type="molecule type" value="Genomic_DNA"/>
</dbReference>
<dbReference type="AlphaFoldDB" id="A0A0B0MX77"/>
<evidence type="ECO:0000313" key="2">
    <source>
        <dbReference type="Proteomes" id="UP000032142"/>
    </source>
</evidence>
<gene>
    <name evidence="1" type="ORF">F383_30095</name>
</gene>
<name>A0A0B0MX77_GOSAR</name>
<organism evidence="1 2">
    <name type="scientific">Gossypium arboreum</name>
    <name type="common">Tree cotton</name>
    <name type="synonym">Gossypium nanking</name>
    <dbReference type="NCBI Taxonomy" id="29729"/>
    <lineage>
        <taxon>Eukaryota</taxon>
        <taxon>Viridiplantae</taxon>
        <taxon>Streptophyta</taxon>
        <taxon>Embryophyta</taxon>
        <taxon>Tracheophyta</taxon>
        <taxon>Spermatophyta</taxon>
        <taxon>Magnoliopsida</taxon>
        <taxon>eudicotyledons</taxon>
        <taxon>Gunneridae</taxon>
        <taxon>Pentapetalae</taxon>
        <taxon>rosids</taxon>
        <taxon>malvids</taxon>
        <taxon>Malvales</taxon>
        <taxon>Malvaceae</taxon>
        <taxon>Malvoideae</taxon>
        <taxon>Gossypium</taxon>
    </lineage>
</organism>
<sequence>MDLIEVFQCLIIDFCVPNFSICFHLFIVRDLMCTVCESQISY</sequence>
<proteinExistence type="predicted"/>
<protein>
    <submittedName>
        <fullName evidence="1">Uncharacterized protein</fullName>
    </submittedName>
</protein>